<dbReference type="InterPro" id="IPR036388">
    <property type="entry name" value="WH-like_DNA-bd_sf"/>
</dbReference>
<dbReference type="InterPro" id="IPR001845">
    <property type="entry name" value="HTH_ArsR_DNA-bd_dom"/>
</dbReference>
<keyword evidence="2" id="KW-0238">DNA-binding</keyword>
<dbReference type="Pfam" id="PF01022">
    <property type="entry name" value="HTH_5"/>
    <property type="match status" value="1"/>
</dbReference>
<evidence type="ECO:0000256" key="2">
    <source>
        <dbReference type="ARBA" id="ARBA00023125"/>
    </source>
</evidence>
<dbReference type="InterPro" id="IPR051011">
    <property type="entry name" value="Metal_resp_trans_reg"/>
</dbReference>
<accession>A0A644T2W0</accession>
<evidence type="ECO:0000256" key="1">
    <source>
        <dbReference type="ARBA" id="ARBA00023015"/>
    </source>
</evidence>
<keyword evidence="3" id="KW-0804">Transcription</keyword>
<gene>
    <name evidence="5" type="primary">ziaR_2</name>
    <name evidence="5" type="ORF">SDC9_06808</name>
</gene>
<evidence type="ECO:0000259" key="4">
    <source>
        <dbReference type="PROSITE" id="PS50987"/>
    </source>
</evidence>
<dbReference type="PANTHER" id="PTHR43132:SF6">
    <property type="entry name" value="HTH-TYPE TRANSCRIPTIONAL REPRESSOR CZRA"/>
    <property type="match status" value="1"/>
</dbReference>
<dbReference type="GO" id="GO:0003700">
    <property type="term" value="F:DNA-binding transcription factor activity"/>
    <property type="evidence" value="ECO:0007669"/>
    <property type="project" value="InterPro"/>
</dbReference>
<dbReference type="AlphaFoldDB" id="A0A644T2W0"/>
<dbReference type="PROSITE" id="PS50987">
    <property type="entry name" value="HTH_ARSR_2"/>
    <property type="match status" value="1"/>
</dbReference>
<dbReference type="Gene3D" id="1.10.10.10">
    <property type="entry name" value="Winged helix-like DNA-binding domain superfamily/Winged helix DNA-binding domain"/>
    <property type="match status" value="1"/>
</dbReference>
<dbReference type="SMART" id="SM00418">
    <property type="entry name" value="HTH_ARSR"/>
    <property type="match status" value="1"/>
</dbReference>
<feature type="domain" description="HTH arsR-type" evidence="4">
    <location>
        <begin position="29"/>
        <end position="123"/>
    </location>
</feature>
<protein>
    <submittedName>
        <fullName evidence="5">Transcriptional repressor SmtB</fullName>
    </submittedName>
</protein>
<dbReference type="InterPro" id="IPR011991">
    <property type="entry name" value="ArsR-like_HTH"/>
</dbReference>
<dbReference type="PRINTS" id="PR00778">
    <property type="entry name" value="HTHARSR"/>
</dbReference>
<proteinExistence type="predicted"/>
<dbReference type="PROSITE" id="PS00846">
    <property type="entry name" value="HTH_ARSR_1"/>
    <property type="match status" value="1"/>
</dbReference>
<dbReference type="InterPro" id="IPR018334">
    <property type="entry name" value="ArsR_HTH"/>
</dbReference>
<dbReference type="CDD" id="cd00090">
    <property type="entry name" value="HTH_ARSR"/>
    <property type="match status" value="1"/>
</dbReference>
<name>A0A644T2W0_9ZZZZ</name>
<sequence>MPGNVETNPVCCCTIIHQDVVNQVKEGLLSDSSLGEMAELFKCLSDPTRLKVVYALLEAEMCVCDIGALLEMSTPAISHHLKVLRQLKLVTFRRSGKIVYYTIADEHISPILSQALAHIKESDNG</sequence>
<dbReference type="GO" id="GO:0003677">
    <property type="term" value="F:DNA binding"/>
    <property type="evidence" value="ECO:0007669"/>
    <property type="project" value="UniProtKB-KW"/>
</dbReference>
<dbReference type="PANTHER" id="PTHR43132">
    <property type="entry name" value="ARSENICAL RESISTANCE OPERON REPRESSOR ARSR-RELATED"/>
    <property type="match status" value="1"/>
</dbReference>
<dbReference type="NCBIfam" id="NF033788">
    <property type="entry name" value="HTH_metalloreg"/>
    <property type="match status" value="1"/>
</dbReference>
<dbReference type="SUPFAM" id="SSF46785">
    <property type="entry name" value="Winged helix' DNA-binding domain"/>
    <property type="match status" value="1"/>
</dbReference>
<reference evidence="5" key="1">
    <citation type="submission" date="2019-08" db="EMBL/GenBank/DDBJ databases">
        <authorList>
            <person name="Kucharzyk K."/>
            <person name="Murdoch R.W."/>
            <person name="Higgins S."/>
            <person name="Loffler F."/>
        </authorList>
    </citation>
    <scope>NUCLEOTIDE SEQUENCE</scope>
</reference>
<keyword evidence="1" id="KW-0805">Transcription regulation</keyword>
<comment type="caution">
    <text evidence="5">The sequence shown here is derived from an EMBL/GenBank/DDBJ whole genome shotgun (WGS) entry which is preliminary data.</text>
</comment>
<evidence type="ECO:0000256" key="3">
    <source>
        <dbReference type="ARBA" id="ARBA00023163"/>
    </source>
</evidence>
<evidence type="ECO:0000313" key="5">
    <source>
        <dbReference type="EMBL" id="MPL61238.1"/>
    </source>
</evidence>
<organism evidence="5">
    <name type="scientific">bioreactor metagenome</name>
    <dbReference type="NCBI Taxonomy" id="1076179"/>
    <lineage>
        <taxon>unclassified sequences</taxon>
        <taxon>metagenomes</taxon>
        <taxon>ecological metagenomes</taxon>
    </lineage>
</organism>
<dbReference type="InterPro" id="IPR036390">
    <property type="entry name" value="WH_DNA-bd_sf"/>
</dbReference>
<dbReference type="EMBL" id="VSSQ01000014">
    <property type="protein sequence ID" value="MPL61238.1"/>
    <property type="molecule type" value="Genomic_DNA"/>
</dbReference>